<protein>
    <submittedName>
        <fullName evidence="1 2">Uncharacterized protein</fullName>
    </submittedName>
</protein>
<name>A0A2K1L9Z9_PHYPA</name>
<proteinExistence type="predicted"/>
<dbReference type="Gramene" id="Pp3c1_28030V3.2">
    <property type="protein sequence ID" value="PAC:32971616.CDS.1"/>
    <property type="gene ID" value="Pp3c1_28030"/>
</dbReference>
<dbReference type="InParanoid" id="A0A2K1L9Z9"/>
<reference evidence="2" key="3">
    <citation type="submission" date="2020-12" db="UniProtKB">
        <authorList>
            <consortium name="EnsemblPlants"/>
        </authorList>
    </citation>
    <scope>IDENTIFICATION</scope>
</reference>
<organism evidence="1">
    <name type="scientific">Physcomitrium patens</name>
    <name type="common">Spreading-leaved earth moss</name>
    <name type="synonym">Physcomitrella patens</name>
    <dbReference type="NCBI Taxonomy" id="3218"/>
    <lineage>
        <taxon>Eukaryota</taxon>
        <taxon>Viridiplantae</taxon>
        <taxon>Streptophyta</taxon>
        <taxon>Embryophyta</taxon>
        <taxon>Bryophyta</taxon>
        <taxon>Bryophytina</taxon>
        <taxon>Bryopsida</taxon>
        <taxon>Funariidae</taxon>
        <taxon>Funariales</taxon>
        <taxon>Funariaceae</taxon>
        <taxon>Physcomitrium</taxon>
    </lineage>
</organism>
<dbReference type="Gramene" id="Pp3c1_28030V3.1">
    <property type="protein sequence ID" value="PAC:32971615.CDS.1"/>
    <property type="gene ID" value="Pp3c1_28030"/>
</dbReference>
<gene>
    <name evidence="1" type="ORF">PHYPA_001276</name>
</gene>
<sequence>MSLVLRASGKWVVLKAPCAWRSGMASVCDGNSCVRALHKHLLPGREAGRPINFGGF</sequence>
<reference evidence="1 3" key="1">
    <citation type="journal article" date="2008" name="Science">
        <title>The Physcomitrella genome reveals evolutionary insights into the conquest of land by plants.</title>
        <authorList>
            <person name="Rensing S."/>
            <person name="Lang D."/>
            <person name="Zimmer A."/>
            <person name="Terry A."/>
            <person name="Salamov A."/>
            <person name="Shapiro H."/>
            <person name="Nishiyama T."/>
            <person name="Perroud P.-F."/>
            <person name="Lindquist E."/>
            <person name="Kamisugi Y."/>
            <person name="Tanahashi T."/>
            <person name="Sakakibara K."/>
            <person name="Fujita T."/>
            <person name="Oishi K."/>
            <person name="Shin-I T."/>
            <person name="Kuroki Y."/>
            <person name="Toyoda A."/>
            <person name="Suzuki Y."/>
            <person name="Hashimoto A."/>
            <person name="Yamaguchi K."/>
            <person name="Sugano A."/>
            <person name="Kohara Y."/>
            <person name="Fujiyama A."/>
            <person name="Anterola A."/>
            <person name="Aoki S."/>
            <person name="Ashton N."/>
            <person name="Barbazuk W.B."/>
            <person name="Barker E."/>
            <person name="Bennetzen J."/>
            <person name="Bezanilla M."/>
            <person name="Blankenship R."/>
            <person name="Cho S.H."/>
            <person name="Dutcher S."/>
            <person name="Estelle M."/>
            <person name="Fawcett J.A."/>
            <person name="Gundlach H."/>
            <person name="Hanada K."/>
            <person name="Heyl A."/>
            <person name="Hicks K.A."/>
            <person name="Hugh J."/>
            <person name="Lohr M."/>
            <person name="Mayer K."/>
            <person name="Melkozernov A."/>
            <person name="Murata T."/>
            <person name="Nelson D."/>
            <person name="Pils B."/>
            <person name="Prigge M."/>
            <person name="Reiss B."/>
            <person name="Renner T."/>
            <person name="Rombauts S."/>
            <person name="Rushton P."/>
            <person name="Sanderfoot A."/>
            <person name="Schween G."/>
            <person name="Shiu S.-H."/>
            <person name="Stueber K."/>
            <person name="Theodoulou F.L."/>
            <person name="Tu H."/>
            <person name="Van de Peer Y."/>
            <person name="Verrier P.J."/>
            <person name="Waters E."/>
            <person name="Wood A."/>
            <person name="Yang L."/>
            <person name="Cove D."/>
            <person name="Cuming A."/>
            <person name="Hasebe M."/>
            <person name="Lucas S."/>
            <person name="Mishler D.B."/>
            <person name="Reski R."/>
            <person name="Grigoriev I."/>
            <person name="Quatrano R.S."/>
            <person name="Boore J.L."/>
        </authorList>
    </citation>
    <scope>NUCLEOTIDE SEQUENCE [LARGE SCALE GENOMIC DNA]</scope>
    <source>
        <strain evidence="2 3">cv. Gransden 2004</strain>
    </source>
</reference>
<dbReference type="EnsemblPlants" id="Pp3c1_28030V3.2">
    <property type="protein sequence ID" value="PAC:32971616.CDS.1"/>
    <property type="gene ID" value="Pp3c1_28030"/>
</dbReference>
<dbReference type="EnsemblPlants" id="Pp3c1_28030V3.1">
    <property type="protein sequence ID" value="PAC:32971615.CDS.1"/>
    <property type="gene ID" value="Pp3c1_28030"/>
</dbReference>
<dbReference type="Proteomes" id="UP000006727">
    <property type="component" value="Chromosome 1"/>
</dbReference>
<dbReference type="AlphaFoldDB" id="A0A2K1L9Z9"/>
<evidence type="ECO:0000313" key="1">
    <source>
        <dbReference type="EMBL" id="PNR62852.1"/>
    </source>
</evidence>
<dbReference type="EMBL" id="ABEU02000001">
    <property type="protein sequence ID" value="PNR62852.1"/>
    <property type="molecule type" value="Genomic_DNA"/>
</dbReference>
<keyword evidence="3" id="KW-1185">Reference proteome</keyword>
<reference evidence="1 3" key="2">
    <citation type="journal article" date="2018" name="Plant J.">
        <title>The Physcomitrella patens chromosome-scale assembly reveals moss genome structure and evolution.</title>
        <authorList>
            <person name="Lang D."/>
            <person name="Ullrich K.K."/>
            <person name="Murat F."/>
            <person name="Fuchs J."/>
            <person name="Jenkins J."/>
            <person name="Haas F.B."/>
            <person name="Piednoel M."/>
            <person name="Gundlach H."/>
            <person name="Van Bel M."/>
            <person name="Meyberg R."/>
            <person name="Vives C."/>
            <person name="Morata J."/>
            <person name="Symeonidi A."/>
            <person name="Hiss M."/>
            <person name="Muchero W."/>
            <person name="Kamisugi Y."/>
            <person name="Saleh O."/>
            <person name="Blanc G."/>
            <person name="Decker E.L."/>
            <person name="van Gessel N."/>
            <person name="Grimwood J."/>
            <person name="Hayes R.D."/>
            <person name="Graham S.W."/>
            <person name="Gunter L.E."/>
            <person name="McDaniel S.F."/>
            <person name="Hoernstein S.N.W."/>
            <person name="Larsson A."/>
            <person name="Li F.W."/>
            <person name="Perroud P.F."/>
            <person name="Phillips J."/>
            <person name="Ranjan P."/>
            <person name="Rokshar D.S."/>
            <person name="Rothfels C.J."/>
            <person name="Schneider L."/>
            <person name="Shu S."/>
            <person name="Stevenson D.W."/>
            <person name="Thummler F."/>
            <person name="Tillich M."/>
            <person name="Villarreal Aguilar J.C."/>
            <person name="Widiez T."/>
            <person name="Wong G.K."/>
            <person name="Wymore A."/>
            <person name="Zhang Y."/>
            <person name="Zimmer A.D."/>
            <person name="Quatrano R.S."/>
            <person name="Mayer K.F.X."/>
            <person name="Goodstein D."/>
            <person name="Casacuberta J.M."/>
            <person name="Vandepoele K."/>
            <person name="Reski R."/>
            <person name="Cuming A.C."/>
            <person name="Tuskan G.A."/>
            <person name="Maumus F."/>
            <person name="Salse J."/>
            <person name="Schmutz J."/>
            <person name="Rensing S.A."/>
        </authorList>
    </citation>
    <scope>NUCLEOTIDE SEQUENCE [LARGE SCALE GENOMIC DNA]</scope>
    <source>
        <strain evidence="2 3">cv. Gransden 2004</strain>
    </source>
</reference>
<evidence type="ECO:0000313" key="2">
    <source>
        <dbReference type="EnsemblPlants" id="PAC:32971615.CDS.1"/>
    </source>
</evidence>
<accession>A0A2K1L9Z9</accession>
<evidence type="ECO:0000313" key="3">
    <source>
        <dbReference type="Proteomes" id="UP000006727"/>
    </source>
</evidence>